<dbReference type="Gene3D" id="3.30.70.1880">
    <property type="entry name" value="Protein of unknown function DUF881"/>
    <property type="match status" value="1"/>
</dbReference>
<evidence type="ECO:0000313" key="3">
    <source>
        <dbReference type="EMBL" id="CUN89992.1"/>
    </source>
</evidence>
<evidence type="ECO:0000256" key="1">
    <source>
        <dbReference type="ARBA" id="ARBA00009108"/>
    </source>
</evidence>
<dbReference type="RefSeq" id="WP_055275737.1">
    <property type="nucleotide sequence ID" value="NZ_CYZV01000008.1"/>
</dbReference>
<dbReference type="Proteomes" id="UP000095558">
    <property type="component" value="Unassembled WGS sequence"/>
</dbReference>
<dbReference type="PANTHER" id="PTHR37313">
    <property type="entry name" value="UPF0749 PROTEIN RV1825"/>
    <property type="match status" value="1"/>
</dbReference>
<name>A0A174AN50_9CLOT</name>
<feature type="coiled-coil region" evidence="2">
    <location>
        <begin position="40"/>
        <end position="81"/>
    </location>
</feature>
<dbReference type="PANTHER" id="PTHR37313:SF2">
    <property type="entry name" value="UPF0749 PROTEIN YLXX"/>
    <property type="match status" value="1"/>
</dbReference>
<dbReference type="EMBL" id="CYZV01000008">
    <property type="protein sequence ID" value="CUN89992.1"/>
    <property type="molecule type" value="Genomic_DNA"/>
</dbReference>
<protein>
    <submittedName>
        <fullName evidence="3">Division initiation protein</fullName>
    </submittedName>
</protein>
<organism evidence="3 4">
    <name type="scientific">Clostridium disporicum</name>
    <dbReference type="NCBI Taxonomy" id="84024"/>
    <lineage>
        <taxon>Bacteria</taxon>
        <taxon>Bacillati</taxon>
        <taxon>Bacillota</taxon>
        <taxon>Clostridia</taxon>
        <taxon>Eubacteriales</taxon>
        <taxon>Clostridiaceae</taxon>
        <taxon>Clostridium</taxon>
    </lineage>
</organism>
<evidence type="ECO:0000313" key="4">
    <source>
        <dbReference type="Proteomes" id="UP000095558"/>
    </source>
</evidence>
<evidence type="ECO:0000256" key="2">
    <source>
        <dbReference type="SAM" id="Coils"/>
    </source>
</evidence>
<dbReference type="Pfam" id="PF05949">
    <property type="entry name" value="DUF881"/>
    <property type="match status" value="1"/>
</dbReference>
<dbReference type="OrthoDB" id="9776196at2"/>
<accession>A0A174AN50</accession>
<dbReference type="AlphaFoldDB" id="A0A174AN50"/>
<proteinExistence type="inferred from homology"/>
<reference evidence="3 4" key="1">
    <citation type="submission" date="2015-09" db="EMBL/GenBank/DDBJ databases">
        <authorList>
            <consortium name="Pathogen Informatics"/>
        </authorList>
    </citation>
    <scope>NUCLEOTIDE SEQUENCE [LARGE SCALE GENOMIC DNA]</scope>
    <source>
        <strain evidence="3 4">2789STDY5834855</strain>
    </source>
</reference>
<comment type="similarity">
    <text evidence="1">Belongs to the UPF0749 family.</text>
</comment>
<keyword evidence="2" id="KW-0175">Coiled coil</keyword>
<gene>
    <name evidence="3" type="ORF">ERS852470_00977</name>
</gene>
<dbReference type="InterPro" id="IPR010273">
    <property type="entry name" value="DUF881"/>
</dbReference>
<sequence>MNRAVSQVVVAAVCALLGFLLTYQFKELNSANSGNIDYNSSDILSEIENLKKEKEDLQKNNEILSEELKQLEDAAAKEGEVEGEIKKQLDNARMQLGLLDVKGPGLVVTLALKNSVFGTNGTQNVNTVSEEEIVNLINSLWYAGAEVISINEMRITPQTGIKTAGSSISIGSAGRIDPNSEITIKAIGDKNKLNLAVNFPGVLDYGALKSYSSDVKQSDDITIVKTTQSLRYEYIKPVQ</sequence>